<name>A0A0F9F9L0_9ZZZZ</name>
<reference evidence="1" key="1">
    <citation type="journal article" date="2015" name="Nature">
        <title>Complex archaea that bridge the gap between prokaryotes and eukaryotes.</title>
        <authorList>
            <person name="Spang A."/>
            <person name="Saw J.H."/>
            <person name="Jorgensen S.L."/>
            <person name="Zaremba-Niedzwiedzka K."/>
            <person name="Martijn J."/>
            <person name="Lind A.E."/>
            <person name="van Eijk R."/>
            <person name="Schleper C."/>
            <person name="Guy L."/>
            <person name="Ettema T.J."/>
        </authorList>
    </citation>
    <scope>NUCLEOTIDE SEQUENCE</scope>
</reference>
<organism evidence="1">
    <name type="scientific">marine sediment metagenome</name>
    <dbReference type="NCBI Taxonomy" id="412755"/>
    <lineage>
        <taxon>unclassified sequences</taxon>
        <taxon>metagenomes</taxon>
        <taxon>ecological metagenomes</taxon>
    </lineage>
</organism>
<gene>
    <name evidence="1" type="ORF">LCGC14_2057440</name>
</gene>
<evidence type="ECO:0000313" key="1">
    <source>
        <dbReference type="EMBL" id="KKL75181.1"/>
    </source>
</evidence>
<accession>A0A0F9F9L0</accession>
<comment type="caution">
    <text evidence="1">The sequence shown here is derived from an EMBL/GenBank/DDBJ whole genome shotgun (WGS) entry which is preliminary data.</text>
</comment>
<dbReference type="AlphaFoldDB" id="A0A0F9F9L0"/>
<sequence length="60" mass="7058">MKTVSELKQEKQLLSTQIHEIDVAIRKVQEGCNHDYKPGEHSSIDYFSEVCTICDKVRWY</sequence>
<protein>
    <submittedName>
        <fullName evidence="1">Uncharacterized protein</fullName>
    </submittedName>
</protein>
<dbReference type="EMBL" id="LAZR01024422">
    <property type="protein sequence ID" value="KKL75181.1"/>
    <property type="molecule type" value="Genomic_DNA"/>
</dbReference>
<proteinExistence type="predicted"/>